<evidence type="ECO:0000313" key="1">
    <source>
        <dbReference type="EMBL" id="OAY79572.1"/>
    </source>
</evidence>
<sequence>MQLTVSSLANVIGLFRSGEKLQTKEWPSFLEIKGRVRFDALRSSSNSFLYLGAISQFCWKEGSPESGRVNLQSSLHGDERVGFAEPTLEWSYICALLTQGLWSTRDLSFKAARRDSSFAEKSLIGVWCGEGHM</sequence>
<dbReference type="EMBL" id="LSRQ01001064">
    <property type="protein sequence ID" value="OAY79572.1"/>
    <property type="molecule type" value="Genomic_DNA"/>
</dbReference>
<proteinExistence type="predicted"/>
<reference evidence="1 2" key="1">
    <citation type="journal article" date="2016" name="DNA Res.">
        <title>The draft genome of MD-2 pineapple using hybrid error correction of long reads.</title>
        <authorList>
            <person name="Redwan R.M."/>
            <person name="Saidin A."/>
            <person name="Kumar S.V."/>
        </authorList>
    </citation>
    <scope>NUCLEOTIDE SEQUENCE [LARGE SCALE GENOMIC DNA]</scope>
    <source>
        <strain evidence="2">cv. MD2</strain>
        <tissue evidence="1">Leaf</tissue>
    </source>
</reference>
<gene>
    <name evidence="1" type="ORF">ACMD2_22886</name>
</gene>
<comment type="caution">
    <text evidence="1">The sequence shown here is derived from an EMBL/GenBank/DDBJ whole genome shotgun (WGS) entry which is preliminary data.</text>
</comment>
<accession>A0A199VQV1</accession>
<organism evidence="1 2">
    <name type="scientific">Ananas comosus</name>
    <name type="common">Pineapple</name>
    <name type="synonym">Ananas ananas</name>
    <dbReference type="NCBI Taxonomy" id="4615"/>
    <lineage>
        <taxon>Eukaryota</taxon>
        <taxon>Viridiplantae</taxon>
        <taxon>Streptophyta</taxon>
        <taxon>Embryophyta</taxon>
        <taxon>Tracheophyta</taxon>
        <taxon>Spermatophyta</taxon>
        <taxon>Magnoliopsida</taxon>
        <taxon>Liliopsida</taxon>
        <taxon>Poales</taxon>
        <taxon>Bromeliaceae</taxon>
        <taxon>Bromelioideae</taxon>
        <taxon>Ananas</taxon>
    </lineage>
</organism>
<dbReference type="Proteomes" id="UP000092600">
    <property type="component" value="Unassembled WGS sequence"/>
</dbReference>
<dbReference type="AlphaFoldDB" id="A0A199VQV1"/>
<name>A0A199VQV1_ANACO</name>
<dbReference type="STRING" id="4615.A0A199VQV1"/>
<evidence type="ECO:0000313" key="2">
    <source>
        <dbReference type="Proteomes" id="UP000092600"/>
    </source>
</evidence>
<protein>
    <submittedName>
        <fullName evidence="1">Uncharacterized protein</fullName>
    </submittedName>
</protein>